<feature type="compositionally biased region" description="Basic and acidic residues" evidence="13">
    <location>
        <begin position="120"/>
        <end position="138"/>
    </location>
</feature>
<dbReference type="GO" id="GO:0005694">
    <property type="term" value="C:chromosome"/>
    <property type="evidence" value="ECO:0007669"/>
    <property type="project" value="UniProtKB-ARBA"/>
</dbReference>
<evidence type="ECO:0000313" key="16">
    <source>
        <dbReference type="EMBL" id="KAK8404063.1"/>
    </source>
</evidence>
<evidence type="ECO:0000256" key="1">
    <source>
        <dbReference type="ARBA" id="ARBA00003767"/>
    </source>
</evidence>
<dbReference type="GO" id="GO:0045893">
    <property type="term" value="P:positive regulation of DNA-templated transcription"/>
    <property type="evidence" value="ECO:0007669"/>
    <property type="project" value="UniProtKB-ARBA"/>
</dbReference>
<name>A0AAW0UY00_SCYPA</name>
<evidence type="ECO:0000259" key="14">
    <source>
        <dbReference type="PROSITE" id="PS50097"/>
    </source>
</evidence>
<evidence type="ECO:0000256" key="2">
    <source>
        <dbReference type="ARBA" id="ARBA00004123"/>
    </source>
</evidence>
<evidence type="ECO:0000256" key="6">
    <source>
        <dbReference type="ARBA" id="ARBA00022771"/>
    </source>
</evidence>
<keyword evidence="4" id="KW-0479">Metal-binding</keyword>
<dbReference type="FunFam" id="3.30.160.60:FF:001732">
    <property type="entry name" value="Zgc:162936"/>
    <property type="match status" value="1"/>
</dbReference>
<keyword evidence="6 12" id="KW-0863">Zinc-finger</keyword>
<dbReference type="EMBL" id="JARAKH010000005">
    <property type="protein sequence ID" value="KAK8404063.1"/>
    <property type="molecule type" value="Genomic_DNA"/>
</dbReference>
<dbReference type="GO" id="GO:0048513">
    <property type="term" value="P:animal organ development"/>
    <property type="evidence" value="ECO:0007669"/>
    <property type="project" value="UniProtKB-ARBA"/>
</dbReference>
<dbReference type="GO" id="GO:0005634">
    <property type="term" value="C:nucleus"/>
    <property type="evidence" value="ECO:0007669"/>
    <property type="project" value="UniProtKB-SubCell"/>
</dbReference>
<keyword evidence="8" id="KW-0805">Transcription regulation</keyword>
<dbReference type="GO" id="GO:0048666">
    <property type="term" value="P:neuron development"/>
    <property type="evidence" value="ECO:0007669"/>
    <property type="project" value="UniProtKB-ARBA"/>
</dbReference>
<dbReference type="CDD" id="cd18315">
    <property type="entry name" value="BTB_POZ_BAB-like"/>
    <property type="match status" value="1"/>
</dbReference>
<dbReference type="InterPro" id="IPR013087">
    <property type="entry name" value="Znf_C2H2_type"/>
</dbReference>
<feature type="region of interest" description="Disordered" evidence="13">
    <location>
        <begin position="119"/>
        <end position="324"/>
    </location>
</feature>
<comment type="caution">
    <text evidence="16">The sequence shown here is derived from an EMBL/GenBank/DDBJ whole genome shotgun (WGS) entry which is preliminary data.</text>
</comment>
<evidence type="ECO:0000256" key="4">
    <source>
        <dbReference type="ARBA" id="ARBA00022723"/>
    </source>
</evidence>
<dbReference type="PANTHER" id="PTHR23110:SF99">
    <property type="entry name" value="BROAD-COMPLEX CORE PROTEIN ISOFORM 6"/>
    <property type="match status" value="1"/>
</dbReference>
<comment type="subcellular location">
    <subcellularLocation>
        <location evidence="2">Nucleus</location>
    </subcellularLocation>
</comment>
<accession>A0AAW0UY00</accession>
<dbReference type="GO" id="GO:0006357">
    <property type="term" value="P:regulation of transcription by RNA polymerase II"/>
    <property type="evidence" value="ECO:0007669"/>
    <property type="project" value="TreeGrafter"/>
</dbReference>
<dbReference type="PROSITE" id="PS50157">
    <property type="entry name" value="ZINC_FINGER_C2H2_2"/>
    <property type="match status" value="2"/>
</dbReference>
<dbReference type="CDD" id="cd00065">
    <property type="entry name" value="FYVE_like_SF"/>
    <property type="match status" value="1"/>
</dbReference>
<proteinExistence type="inferred from homology"/>
<evidence type="ECO:0000256" key="7">
    <source>
        <dbReference type="ARBA" id="ARBA00022833"/>
    </source>
</evidence>
<comment type="similarity">
    <text evidence="3">Belongs to the krueppel C2H2-type zinc-finger protein family.</text>
</comment>
<evidence type="ECO:0000256" key="9">
    <source>
        <dbReference type="ARBA" id="ARBA00023125"/>
    </source>
</evidence>
<dbReference type="GO" id="GO:0008270">
    <property type="term" value="F:zinc ion binding"/>
    <property type="evidence" value="ECO:0007669"/>
    <property type="project" value="UniProtKB-KW"/>
</dbReference>
<feature type="domain" description="C2H2-type" evidence="15">
    <location>
        <begin position="373"/>
        <end position="396"/>
    </location>
</feature>
<evidence type="ECO:0000259" key="15">
    <source>
        <dbReference type="PROSITE" id="PS50157"/>
    </source>
</evidence>
<evidence type="ECO:0000256" key="10">
    <source>
        <dbReference type="ARBA" id="ARBA00023163"/>
    </source>
</evidence>
<dbReference type="PROSITE" id="PS00028">
    <property type="entry name" value="ZINC_FINGER_C2H2_1"/>
    <property type="match status" value="1"/>
</dbReference>
<dbReference type="FunFam" id="3.30.160.60:FF:000226">
    <property type="entry name" value="Zinc finger protein 236 variant"/>
    <property type="match status" value="1"/>
</dbReference>
<evidence type="ECO:0000256" key="12">
    <source>
        <dbReference type="PROSITE-ProRule" id="PRU00042"/>
    </source>
</evidence>
<dbReference type="InterPro" id="IPR000210">
    <property type="entry name" value="BTB/POZ_dom"/>
</dbReference>
<dbReference type="SMART" id="SM00225">
    <property type="entry name" value="BTB"/>
    <property type="match status" value="1"/>
</dbReference>
<keyword evidence="11" id="KW-0539">Nucleus</keyword>
<dbReference type="SMART" id="SM00355">
    <property type="entry name" value="ZnF_C2H2"/>
    <property type="match status" value="2"/>
</dbReference>
<feature type="compositionally biased region" description="Low complexity" evidence="13">
    <location>
        <begin position="290"/>
        <end position="303"/>
    </location>
</feature>
<dbReference type="SUPFAM" id="SSF54695">
    <property type="entry name" value="POZ domain"/>
    <property type="match status" value="1"/>
</dbReference>
<dbReference type="AlphaFoldDB" id="A0AAW0UY00"/>
<dbReference type="SUPFAM" id="SSF57667">
    <property type="entry name" value="beta-beta-alpha zinc fingers"/>
    <property type="match status" value="1"/>
</dbReference>
<dbReference type="Gene3D" id="3.30.710.10">
    <property type="entry name" value="Potassium Channel Kv1.1, Chain A"/>
    <property type="match status" value="1"/>
</dbReference>
<keyword evidence="9" id="KW-0238">DNA-binding</keyword>
<dbReference type="Proteomes" id="UP001487740">
    <property type="component" value="Unassembled WGS sequence"/>
</dbReference>
<feature type="compositionally biased region" description="Low complexity" evidence="13">
    <location>
        <begin position="163"/>
        <end position="173"/>
    </location>
</feature>
<dbReference type="Pfam" id="PF00096">
    <property type="entry name" value="zf-C2H2"/>
    <property type="match status" value="1"/>
</dbReference>
<reference evidence="16 17" key="1">
    <citation type="submission" date="2023-03" db="EMBL/GenBank/DDBJ databases">
        <title>High-quality genome of Scylla paramamosain provides insights in environmental adaptation.</title>
        <authorList>
            <person name="Zhang L."/>
        </authorList>
    </citation>
    <scope>NUCLEOTIDE SEQUENCE [LARGE SCALE GENOMIC DNA]</scope>
    <source>
        <strain evidence="16">LZ_2023a</strain>
        <tissue evidence="16">Muscle</tissue>
    </source>
</reference>
<comment type="function">
    <text evidence="1">May be involved in transcriptional regulation.</text>
</comment>
<evidence type="ECO:0000256" key="13">
    <source>
        <dbReference type="SAM" id="MobiDB-lite"/>
    </source>
</evidence>
<dbReference type="InterPro" id="IPR036236">
    <property type="entry name" value="Znf_C2H2_sf"/>
</dbReference>
<dbReference type="GO" id="GO:0003006">
    <property type="term" value="P:developmental process involved in reproduction"/>
    <property type="evidence" value="ECO:0007669"/>
    <property type="project" value="UniProtKB-ARBA"/>
</dbReference>
<feature type="domain" description="C2H2-type" evidence="15">
    <location>
        <begin position="345"/>
        <end position="372"/>
    </location>
</feature>
<keyword evidence="10" id="KW-0804">Transcription</keyword>
<gene>
    <name evidence="16" type="ORF">O3P69_000253</name>
</gene>
<feature type="domain" description="BTB" evidence="14">
    <location>
        <begin position="31"/>
        <end position="96"/>
    </location>
</feature>
<dbReference type="InterPro" id="IPR011333">
    <property type="entry name" value="SKP1/BTB/POZ_sf"/>
</dbReference>
<organism evidence="16 17">
    <name type="scientific">Scylla paramamosain</name>
    <name type="common">Mud crab</name>
    <dbReference type="NCBI Taxonomy" id="85552"/>
    <lineage>
        <taxon>Eukaryota</taxon>
        <taxon>Metazoa</taxon>
        <taxon>Ecdysozoa</taxon>
        <taxon>Arthropoda</taxon>
        <taxon>Crustacea</taxon>
        <taxon>Multicrustacea</taxon>
        <taxon>Malacostraca</taxon>
        <taxon>Eumalacostraca</taxon>
        <taxon>Eucarida</taxon>
        <taxon>Decapoda</taxon>
        <taxon>Pleocyemata</taxon>
        <taxon>Brachyura</taxon>
        <taxon>Eubrachyura</taxon>
        <taxon>Portunoidea</taxon>
        <taxon>Portunidae</taxon>
        <taxon>Portuninae</taxon>
        <taxon>Scylla</taxon>
    </lineage>
</organism>
<feature type="compositionally biased region" description="Polar residues" evidence="13">
    <location>
        <begin position="181"/>
        <end position="190"/>
    </location>
</feature>
<dbReference type="GO" id="GO:0043565">
    <property type="term" value="F:sequence-specific DNA binding"/>
    <property type="evidence" value="ECO:0007669"/>
    <property type="project" value="UniProtKB-ARBA"/>
</dbReference>
<dbReference type="PROSITE" id="PS50097">
    <property type="entry name" value="BTB"/>
    <property type="match status" value="1"/>
</dbReference>
<evidence type="ECO:0000313" key="17">
    <source>
        <dbReference type="Proteomes" id="UP001487740"/>
    </source>
</evidence>
<keyword evidence="5" id="KW-0677">Repeat</keyword>
<evidence type="ECO:0000256" key="11">
    <source>
        <dbReference type="ARBA" id="ARBA00023242"/>
    </source>
</evidence>
<keyword evidence="7" id="KW-0862">Zinc</keyword>
<dbReference type="Pfam" id="PF00651">
    <property type="entry name" value="BTB"/>
    <property type="match status" value="1"/>
</dbReference>
<dbReference type="InterPro" id="IPR051095">
    <property type="entry name" value="Dros_DevTransReg"/>
</dbReference>
<dbReference type="Gene3D" id="3.30.160.60">
    <property type="entry name" value="Classic Zinc Finger"/>
    <property type="match status" value="2"/>
</dbReference>
<dbReference type="PANTHER" id="PTHR23110">
    <property type="entry name" value="BTB DOMAIN TRANSCRIPTION FACTOR"/>
    <property type="match status" value="1"/>
</dbReference>
<evidence type="ECO:0000256" key="5">
    <source>
        <dbReference type="ARBA" id="ARBA00022737"/>
    </source>
</evidence>
<keyword evidence="17" id="KW-1185">Reference proteome</keyword>
<sequence length="406" mass="43884">MEDGLLSLKWNNHKTTFFDILRVLREKANYTDATIAVEGKFYPVHKLVMSTCSEYFSEIFERTPCKSPVIVLKDVRSQDMDALLDYMYLGEVNVNQNDLASLLKTAECLRIKGLAVPDEDPTKTKKQLLPDDRRESPPPKRRRHEDPSSTSQTLRPTSPPASSPSKNSSTSGTAGDRAGAQRTSSLPGTQSQDSSHDSSIDPPPMVKVEMEEAEDLEDGYRRDNSYEGGSINEGDGGDYGSEVSKSEHDPENYGGGSYAGPSLQQGGDLPWEEGDSSSFPPEGFSGDHPGGQQPQGGSHLLSSAWPQYQGVGGGGGGELWDERSLPAPLAVPPRADAADTAPRPHVCGYCGHAFCRPSQLATHIRIHTGEKPYRCSVCSYSAAQKGNMRRHMHLVHGLVAGGGSAP</sequence>
<evidence type="ECO:0000256" key="3">
    <source>
        <dbReference type="ARBA" id="ARBA00006991"/>
    </source>
</evidence>
<evidence type="ECO:0000256" key="8">
    <source>
        <dbReference type="ARBA" id="ARBA00023015"/>
    </source>
</evidence>
<protein>
    <submittedName>
        <fullName evidence="16">Uncharacterized protein</fullName>
    </submittedName>
</protein>
<dbReference type="Pfam" id="PF13909">
    <property type="entry name" value="zf-H2C2_5"/>
    <property type="match status" value="1"/>
</dbReference>